<evidence type="ECO:0000256" key="5">
    <source>
        <dbReference type="ARBA" id="ARBA00023237"/>
    </source>
</evidence>
<dbReference type="RefSeq" id="WP_084289325.1">
    <property type="nucleotide sequence ID" value="NZ_FWYB01000004.1"/>
</dbReference>
<dbReference type="AlphaFoldDB" id="A0A1W2CR36"/>
<evidence type="ECO:0000259" key="8">
    <source>
        <dbReference type="Pfam" id="PF14322"/>
    </source>
</evidence>
<evidence type="ECO:0000256" key="6">
    <source>
        <dbReference type="SAM" id="Phobius"/>
    </source>
</evidence>
<dbReference type="InterPro" id="IPR011990">
    <property type="entry name" value="TPR-like_helical_dom_sf"/>
</dbReference>
<gene>
    <name evidence="9" type="ORF">SAMN04488101_104218</name>
</gene>
<sequence length="497" mass="55452">MNQKTQQKRGRITILKFGYFVLFSLALIGTGGCSKMLDLPARDKFPQDILFKDEQGFIDALTGIYIGMDKPNNGPTEGLYTNNLTAGMLSIMAYNYTNASSSSASSGLYANASRYNYEDSGVKKEIAGIWAGMYNNIANLNNLLRHIDEKRGLFTRDNFYRVKGEALALRALFHFDLARLFGQPPLTGADAPAIPYITKFDIQTKQFVSLNMAVDSCIADLQSAKTLLSQTDTTALKMGSHDLFSSYTQNHMNYWATQALLARAYQYKGDHTNAIKAAQALIGSNKFPLITTNVASSSNTTRDRLFSQELVFSLYSNKVTNINNSLFNIPNTALTLAATNKDLIYKGSTGSATDYRYISWFDANTPGVNVPSKLFQDAKLPYFLQNNIPLLRISEMYYIAAESAGRAGDLGAALSYLNRVRVSRGLTDLTTTTVIDQEILYDEIMKEYKKEFIQEGQTFLYYKRWNKDLAAVTGTTVIVPKGAYVFPIPDKEIEYNH</sequence>
<feature type="domain" description="RagB/SusD" evidence="7">
    <location>
        <begin position="249"/>
        <end position="470"/>
    </location>
</feature>
<evidence type="ECO:0000256" key="1">
    <source>
        <dbReference type="ARBA" id="ARBA00004442"/>
    </source>
</evidence>
<keyword evidence="3" id="KW-0732">Signal</keyword>
<evidence type="ECO:0000259" key="7">
    <source>
        <dbReference type="Pfam" id="PF07980"/>
    </source>
</evidence>
<feature type="transmembrane region" description="Helical" evidence="6">
    <location>
        <begin position="12"/>
        <end position="32"/>
    </location>
</feature>
<keyword evidence="6" id="KW-0812">Transmembrane</keyword>
<evidence type="ECO:0000313" key="9">
    <source>
        <dbReference type="EMBL" id="SMC87436.1"/>
    </source>
</evidence>
<evidence type="ECO:0000256" key="4">
    <source>
        <dbReference type="ARBA" id="ARBA00023136"/>
    </source>
</evidence>
<evidence type="ECO:0000256" key="2">
    <source>
        <dbReference type="ARBA" id="ARBA00006275"/>
    </source>
</evidence>
<reference evidence="9 10" key="1">
    <citation type="submission" date="2017-04" db="EMBL/GenBank/DDBJ databases">
        <authorList>
            <person name="Afonso C.L."/>
            <person name="Miller P.J."/>
            <person name="Scott M.A."/>
            <person name="Spackman E."/>
            <person name="Goraichik I."/>
            <person name="Dimitrov K.M."/>
            <person name="Suarez D.L."/>
            <person name="Swayne D.E."/>
        </authorList>
    </citation>
    <scope>NUCLEOTIDE SEQUENCE [LARGE SCALE GENOMIC DNA]</scope>
    <source>
        <strain evidence="9 10">DSM 19625</strain>
    </source>
</reference>
<keyword evidence="10" id="KW-1185">Reference proteome</keyword>
<accession>A0A1W2CR36</accession>
<dbReference type="EMBL" id="FWYB01000004">
    <property type="protein sequence ID" value="SMC87436.1"/>
    <property type="molecule type" value="Genomic_DNA"/>
</dbReference>
<dbReference type="PROSITE" id="PS51257">
    <property type="entry name" value="PROKAR_LIPOPROTEIN"/>
    <property type="match status" value="1"/>
</dbReference>
<dbReference type="STRING" id="475255.SAMN04488101_104218"/>
<organism evidence="9 10">
    <name type="scientific">Pedobacter nyackensis</name>
    <dbReference type="NCBI Taxonomy" id="475255"/>
    <lineage>
        <taxon>Bacteria</taxon>
        <taxon>Pseudomonadati</taxon>
        <taxon>Bacteroidota</taxon>
        <taxon>Sphingobacteriia</taxon>
        <taxon>Sphingobacteriales</taxon>
        <taxon>Sphingobacteriaceae</taxon>
        <taxon>Pedobacter</taxon>
    </lineage>
</organism>
<keyword evidence="4 6" id="KW-0472">Membrane</keyword>
<dbReference type="Proteomes" id="UP000192678">
    <property type="component" value="Unassembled WGS sequence"/>
</dbReference>
<dbReference type="GO" id="GO:0009279">
    <property type="term" value="C:cell outer membrane"/>
    <property type="evidence" value="ECO:0007669"/>
    <property type="project" value="UniProtKB-SubCell"/>
</dbReference>
<dbReference type="OrthoDB" id="1097962at2"/>
<evidence type="ECO:0000313" key="10">
    <source>
        <dbReference type="Proteomes" id="UP000192678"/>
    </source>
</evidence>
<comment type="similarity">
    <text evidence="2">Belongs to the SusD family.</text>
</comment>
<name>A0A1W2CR36_9SPHI</name>
<dbReference type="SUPFAM" id="SSF48452">
    <property type="entry name" value="TPR-like"/>
    <property type="match status" value="1"/>
</dbReference>
<evidence type="ECO:0000256" key="3">
    <source>
        <dbReference type="ARBA" id="ARBA00022729"/>
    </source>
</evidence>
<feature type="domain" description="SusD-like N-terminal" evidence="8">
    <location>
        <begin position="96"/>
        <end position="233"/>
    </location>
</feature>
<dbReference type="Pfam" id="PF14322">
    <property type="entry name" value="SusD-like_3"/>
    <property type="match status" value="1"/>
</dbReference>
<comment type="subcellular location">
    <subcellularLocation>
        <location evidence="1">Cell outer membrane</location>
    </subcellularLocation>
</comment>
<proteinExistence type="inferred from homology"/>
<keyword evidence="6" id="KW-1133">Transmembrane helix</keyword>
<dbReference type="Pfam" id="PF07980">
    <property type="entry name" value="SusD_RagB"/>
    <property type="match status" value="1"/>
</dbReference>
<dbReference type="InterPro" id="IPR033985">
    <property type="entry name" value="SusD-like_N"/>
</dbReference>
<dbReference type="Gene3D" id="1.25.40.390">
    <property type="match status" value="1"/>
</dbReference>
<keyword evidence="5" id="KW-0998">Cell outer membrane</keyword>
<protein>
    <submittedName>
        <fullName evidence="9">SusD family protein</fullName>
    </submittedName>
</protein>
<dbReference type="InterPro" id="IPR012944">
    <property type="entry name" value="SusD_RagB_dom"/>
</dbReference>